<comment type="similarity">
    <text evidence="1">Belongs to the FGGY kinase family.</text>
</comment>
<dbReference type="CDD" id="cd07771">
    <property type="entry name" value="ASKHA_NBD_FGGY_RhaB-like"/>
    <property type="match status" value="1"/>
</dbReference>
<keyword evidence="5" id="KW-0067">ATP-binding</keyword>
<evidence type="ECO:0000256" key="2">
    <source>
        <dbReference type="ARBA" id="ARBA00022679"/>
    </source>
</evidence>
<dbReference type="PANTHER" id="PTHR10196">
    <property type="entry name" value="SUGAR KINASE"/>
    <property type="match status" value="1"/>
</dbReference>
<dbReference type="GO" id="GO:0019301">
    <property type="term" value="P:rhamnose catabolic process"/>
    <property type="evidence" value="ECO:0007669"/>
    <property type="project" value="InterPro"/>
</dbReference>
<dbReference type="GO" id="GO:0008993">
    <property type="term" value="F:rhamnulokinase activity"/>
    <property type="evidence" value="ECO:0007669"/>
    <property type="project" value="InterPro"/>
</dbReference>
<keyword evidence="11" id="KW-1185">Reference proteome</keyword>
<dbReference type="HOGENOM" id="CLU_039395_0_1_10"/>
<dbReference type="AlphaFoldDB" id="K0X425"/>
<evidence type="ECO:0000256" key="4">
    <source>
        <dbReference type="ARBA" id="ARBA00022777"/>
    </source>
</evidence>
<name>K0X425_9BACT</name>
<evidence type="ECO:0000256" key="7">
    <source>
        <dbReference type="ARBA" id="ARBA00023308"/>
    </source>
</evidence>
<reference evidence="10 11" key="1">
    <citation type="submission" date="2012-08" db="EMBL/GenBank/DDBJ databases">
        <title>The Genome Sequence of Barnesiella intestinihominis YIT 11860.</title>
        <authorList>
            <consortium name="The Broad Institute Genome Sequencing Platform"/>
            <person name="Earl A."/>
            <person name="Ward D."/>
            <person name="Feldgarden M."/>
            <person name="Gevers D."/>
            <person name="Morotomi M."/>
            <person name="Walker B."/>
            <person name="Young S.K."/>
            <person name="Zeng Q."/>
            <person name="Gargeya S."/>
            <person name="Fitzgerald M."/>
            <person name="Haas B."/>
            <person name="Abouelleil A."/>
            <person name="Alvarado L."/>
            <person name="Arachchi H.M."/>
            <person name="Berlin A.M."/>
            <person name="Chapman S.B."/>
            <person name="Goldberg J."/>
            <person name="Griggs A."/>
            <person name="Gujja S."/>
            <person name="Hansen M."/>
            <person name="Howarth C."/>
            <person name="Imamovic A."/>
            <person name="Larimer J."/>
            <person name="McCowen C."/>
            <person name="Montmayeur A."/>
            <person name="Murphy C."/>
            <person name="Neiman D."/>
            <person name="Pearson M."/>
            <person name="Priest M."/>
            <person name="Roberts A."/>
            <person name="Saif S."/>
            <person name="Shea T."/>
            <person name="Sisk P."/>
            <person name="Sykes S."/>
            <person name="Wortman J."/>
            <person name="Nusbaum C."/>
            <person name="Birren B."/>
        </authorList>
    </citation>
    <scope>NUCLEOTIDE SEQUENCE [LARGE SCALE GENOMIC DNA]</scope>
    <source>
        <strain evidence="10 11">YIT 11860</strain>
    </source>
</reference>
<keyword evidence="3" id="KW-0547">Nucleotide-binding</keyword>
<comment type="caution">
    <text evidence="10">The sequence shown here is derived from an EMBL/GenBank/DDBJ whole genome shotgun (WGS) entry which is preliminary data.</text>
</comment>
<evidence type="ECO:0000256" key="6">
    <source>
        <dbReference type="ARBA" id="ARBA00023157"/>
    </source>
</evidence>
<keyword evidence="2" id="KW-0808">Transferase</keyword>
<dbReference type="OrthoDB" id="9805576at2"/>
<evidence type="ECO:0000259" key="8">
    <source>
        <dbReference type="Pfam" id="PF00370"/>
    </source>
</evidence>
<dbReference type="Gene3D" id="3.30.420.40">
    <property type="match status" value="2"/>
</dbReference>
<dbReference type="RefSeq" id="WP_008861420.1">
    <property type="nucleotide sequence ID" value="NZ_JH815203.1"/>
</dbReference>
<evidence type="ECO:0000313" key="10">
    <source>
        <dbReference type="EMBL" id="EJZ65196.1"/>
    </source>
</evidence>
<dbReference type="Pfam" id="PF02782">
    <property type="entry name" value="FGGY_C"/>
    <property type="match status" value="1"/>
</dbReference>
<sequence>MKDTACIAIDLGATSGRVILAKMKHGRLETEILNRFPNVIKEIDGRCYWDIYSLFDSIKEGLNMAASRRIAIDSIGVDTWGVDFVCVRPDGSFVSLPRAYRDPYTEGVPEQYFRHIPREEVYRLTGIQFMNFNSLFQLYAMRLEGSIDIDGVRSILFMPDAISYLLTGKEVCEYTILSTSQLMNPETCRIEERLLEPLHIPVEKFPPVVMPGRIIGNLRADVAAEIGLSAIPVVAVAGHDTASAVAAVPASGRNFAYLSSGTWSLMGIESEKPIVTDEAYRMNFTNEGGIDGTTRFLKNITGLWLLEQCLKAWKNKSGVTYSYPQIVEMGQSVATNESYVDPDDATFSNPVSMPEAIADYCKSHHMAVPRTHAEYVRCIFESLALKYRFVLTRLQTVASFPIECLHIIGGGSQNDLLNRFTANAIGLPVIAGPSEATALGNVLVQLRALGVVADRDSMRRLAAGAVSLQRYEPCDTELWNEKYVIFKKKCNLL</sequence>
<dbReference type="Proteomes" id="UP000006044">
    <property type="component" value="Unassembled WGS sequence"/>
</dbReference>
<dbReference type="PANTHER" id="PTHR10196:SF93">
    <property type="entry name" value="L-RHAMNULOKINASE"/>
    <property type="match status" value="1"/>
</dbReference>
<dbReference type="Pfam" id="PF00370">
    <property type="entry name" value="FGGY_N"/>
    <property type="match status" value="1"/>
</dbReference>
<accession>K0X425</accession>
<evidence type="ECO:0000256" key="1">
    <source>
        <dbReference type="ARBA" id="ARBA00009156"/>
    </source>
</evidence>
<dbReference type="InterPro" id="IPR043129">
    <property type="entry name" value="ATPase_NBD"/>
</dbReference>
<evidence type="ECO:0000256" key="5">
    <source>
        <dbReference type="ARBA" id="ARBA00022840"/>
    </source>
</evidence>
<dbReference type="InterPro" id="IPR018484">
    <property type="entry name" value="FGGY_N"/>
</dbReference>
<dbReference type="PATRIC" id="fig|742726.3.peg.991"/>
<dbReference type="InterPro" id="IPR018485">
    <property type="entry name" value="FGGY_C"/>
</dbReference>
<keyword evidence="6" id="KW-1015">Disulfide bond</keyword>
<protein>
    <submittedName>
        <fullName evidence="10">Rhamnulokinase</fullName>
    </submittedName>
</protein>
<dbReference type="InterPro" id="IPR013449">
    <property type="entry name" value="Rhamnulokinase"/>
</dbReference>
<gene>
    <name evidence="10" type="ORF">HMPREF9448_00927</name>
</gene>
<dbReference type="EMBL" id="ADLE01000007">
    <property type="protein sequence ID" value="EJZ65196.1"/>
    <property type="molecule type" value="Genomic_DNA"/>
</dbReference>
<dbReference type="GO" id="GO:0005524">
    <property type="term" value="F:ATP binding"/>
    <property type="evidence" value="ECO:0007669"/>
    <property type="project" value="UniProtKB-KW"/>
</dbReference>
<feature type="domain" description="Carbohydrate kinase FGGY C-terminal" evidence="9">
    <location>
        <begin position="256"/>
        <end position="448"/>
    </location>
</feature>
<dbReference type="SUPFAM" id="SSF53067">
    <property type="entry name" value="Actin-like ATPase domain"/>
    <property type="match status" value="2"/>
</dbReference>
<organism evidence="10 11">
    <name type="scientific">Barnesiella intestinihominis YIT 11860</name>
    <dbReference type="NCBI Taxonomy" id="742726"/>
    <lineage>
        <taxon>Bacteria</taxon>
        <taxon>Pseudomonadati</taxon>
        <taxon>Bacteroidota</taxon>
        <taxon>Bacteroidia</taxon>
        <taxon>Bacteroidales</taxon>
        <taxon>Barnesiellaceae</taxon>
        <taxon>Barnesiella</taxon>
    </lineage>
</organism>
<proteinExistence type="inferred from homology"/>
<evidence type="ECO:0000259" key="9">
    <source>
        <dbReference type="Pfam" id="PF02782"/>
    </source>
</evidence>
<dbReference type="eggNOG" id="COG1070">
    <property type="taxonomic scope" value="Bacteria"/>
</dbReference>
<dbReference type="GO" id="GO:0005829">
    <property type="term" value="C:cytosol"/>
    <property type="evidence" value="ECO:0007669"/>
    <property type="project" value="TreeGrafter"/>
</dbReference>
<dbReference type="GO" id="GO:0006071">
    <property type="term" value="P:glycerol metabolic process"/>
    <property type="evidence" value="ECO:0007669"/>
    <property type="project" value="TreeGrafter"/>
</dbReference>
<dbReference type="GeneID" id="77848233"/>
<keyword evidence="7" id="KW-0684">Rhamnose metabolism</keyword>
<dbReference type="STRING" id="742726.HMPREF9448_00927"/>
<feature type="domain" description="Carbohydrate kinase FGGY N-terminal" evidence="8">
    <location>
        <begin position="6"/>
        <end position="245"/>
    </location>
</feature>
<evidence type="ECO:0000313" key="11">
    <source>
        <dbReference type="Proteomes" id="UP000006044"/>
    </source>
</evidence>
<dbReference type="GO" id="GO:0004370">
    <property type="term" value="F:glycerol kinase activity"/>
    <property type="evidence" value="ECO:0007669"/>
    <property type="project" value="TreeGrafter"/>
</dbReference>
<keyword evidence="4 10" id="KW-0418">Kinase</keyword>
<evidence type="ECO:0000256" key="3">
    <source>
        <dbReference type="ARBA" id="ARBA00022741"/>
    </source>
</evidence>